<dbReference type="SUPFAM" id="SSF53098">
    <property type="entry name" value="Ribonuclease H-like"/>
    <property type="match status" value="1"/>
</dbReference>
<dbReference type="InterPro" id="IPR036397">
    <property type="entry name" value="RNaseH_sf"/>
</dbReference>
<gene>
    <name evidence="3" type="ORF">Tci_398364</name>
</gene>
<dbReference type="InterPro" id="IPR003903">
    <property type="entry name" value="UIM_dom"/>
</dbReference>
<feature type="domain" description="Integrase catalytic" evidence="2">
    <location>
        <begin position="1181"/>
        <end position="1260"/>
    </location>
</feature>
<reference evidence="3" key="1">
    <citation type="journal article" date="2019" name="Sci. Rep.">
        <title>Draft genome of Tanacetum cinerariifolium, the natural source of mosquito coil.</title>
        <authorList>
            <person name="Yamashiro T."/>
            <person name="Shiraishi A."/>
            <person name="Satake H."/>
            <person name="Nakayama K."/>
        </authorList>
    </citation>
    <scope>NUCLEOTIDE SEQUENCE</scope>
</reference>
<feature type="region of interest" description="Disordered" evidence="1">
    <location>
        <begin position="277"/>
        <end position="400"/>
    </location>
</feature>
<proteinExistence type="predicted"/>
<dbReference type="Gene3D" id="1.10.340.70">
    <property type="match status" value="1"/>
</dbReference>
<evidence type="ECO:0000256" key="1">
    <source>
        <dbReference type="SAM" id="MobiDB-lite"/>
    </source>
</evidence>
<organism evidence="3">
    <name type="scientific">Tanacetum cinerariifolium</name>
    <name type="common">Dalmatian daisy</name>
    <name type="synonym">Chrysanthemum cinerariifolium</name>
    <dbReference type="NCBI Taxonomy" id="118510"/>
    <lineage>
        <taxon>Eukaryota</taxon>
        <taxon>Viridiplantae</taxon>
        <taxon>Streptophyta</taxon>
        <taxon>Embryophyta</taxon>
        <taxon>Tracheophyta</taxon>
        <taxon>Spermatophyta</taxon>
        <taxon>Magnoliopsida</taxon>
        <taxon>eudicotyledons</taxon>
        <taxon>Gunneridae</taxon>
        <taxon>Pentapetalae</taxon>
        <taxon>asterids</taxon>
        <taxon>campanulids</taxon>
        <taxon>Asterales</taxon>
        <taxon>Asteraceae</taxon>
        <taxon>Asteroideae</taxon>
        <taxon>Anthemideae</taxon>
        <taxon>Anthemidinae</taxon>
        <taxon>Tanacetum</taxon>
    </lineage>
</organism>
<dbReference type="InterPro" id="IPR052160">
    <property type="entry name" value="Gypsy_RT_Integrase-like"/>
</dbReference>
<evidence type="ECO:0000313" key="3">
    <source>
        <dbReference type="EMBL" id="GEY26390.1"/>
    </source>
</evidence>
<dbReference type="InterPro" id="IPR001584">
    <property type="entry name" value="Integrase_cat-core"/>
</dbReference>
<keyword evidence="3" id="KW-0548">Nucleotidyltransferase</keyword>
<keyword evidence="3" id="KW-0695">RNA-directed DNA polymerase</keyword>
<feature type="non-terminal residue" evidence="3">
    <location>
        <position position="1260"/>
    </location>
</feature>
<dbReference type="InterPro" id="IPR041588">
    <property type="entry name" value="Integrase_H2C2"/>
</dbReference>
<dbReference type="PANTHER" id="PTHR47266">
    <property type="entry name" value="ENDONUCLEASE-RELATED"/>
    <property type="match status" value="1"/>
</dbReference>
<comment type="caution">
    <text evidence="3">The sequence shown here is derived from an EMBL/GenBank/DDBJ whole genome shotgun (WGS) entry which is preliminary data.</text>
</comment>
<sequence length="1260" mass="143892">MDSCDPVDTPMVDRLKLNEDPLGIPIDQTRFCSMVGSLMYLTASRPDLVFAVCMCARAFTASSTIPAIYIRQFWDTMCFNSSNGLYSCQLDEQWFNLYKEILRNALDITPTNDNDPFMAPPSSDTVIEYVNTLGYPSTLRNVSAMSINALYQPWRVILSMINMCLTCKTAGFNRPRHPVLQILWGIVHSSNIDYVERIWEEFVQSIQTFLTDRKNLSTASRGKKKMTHLLIQSIRFTKLIIHHLKTKHNIHPRSGLPLHYSHDESVLNTLRYVGKDERGATESSKATKVTKPKATKAAKPASEPKPKSSPTQPSKAAPEKKQKLVQKTLDEPSPAKNRRVEEPTYNEEEANLQRALELSLKEQAERTQGPARPVVIREPDSGRSQPLPEVQGKGKEKVVKEQAAHDLLTLQTPKNKSPVDQFIFQRHTHMPAKAFGPASPSLDAKLALLDSEIESDDEVLKINTGDQYKGQAGPNPDIQDEGQAGPNPGVQDEGHARSNPGDVAEPASFTGTLSSLQNFEKEISFTDQKFSNNGCLKINPMRLMTITRSCMMRWRSHWSVITQINSYQILRKLIRRKERGLTYQELLMGHHRHNHYLHLLQQAHLVLQQGSKALSLSKFVASAPQSMAWTTSDTRYESAGLYRTQDLSPTDSLIPDDSIPDEHVTTLASTYVTPIENSLLAKTGDITNFLNWYCRQVNKTKLTQADLEGHVTIQSQFFFNKDLEYLRHGSKGSSPALSISKMKVAGYLDFGLELLVLEQMWIDDVCTYDISAKYGISHWWFNQQKFYIDRHDSPSHCKEVRSHMQILSVVIIKAYSRYGYDYLSEIILRRADLQEHTITKKDFKNLYPSDFEDLNLLFLQGHLDHLPGSDKKMLSTAVKLWTRNLVIRQRVKDFQIGIESYQTQLNLTKLGWDAAGYEFKHDYTIIESPRAVVFPVNNYERKIMQFNKIYKFSDGTLTRILEALAYRVKEFKIKQLNLGHNITWRQYFTTRMIKRFTMAGDLKESSKITQDKGTMLKDHYLSYKQAHQSRLENPNENVLDPKGINETFPLETLSMVTFCGDSSASWFADFANYHAGNFIVKGMTSQQKNKFFKDLKHYFWDDPFLFKICADQVIWRCVHGKEALDILVACHNGPTGGHHGANITAKNIFDIGFFWPTIYKDAHEFDKNCDSCQRQGKISQQNEMPQNSIQTCEIFDVWGIDFMGQFSSSRGNKYIFVAVDYLSKWVEAKAHPTNDSRVVCKFLKSLFARFGSPRAIISDR</sequence>
<dbReference type="GO" id="GO:0003964">
    <property type="term" value="F:RNA-directed DNA polymerase activity"/>
    <property type="evidence" value="ECO:0007669"/>
    <property type="project" value="UniProtKB-KW"/>
</dbReference>
<protein>
    <submittedName>
        <fullName evidence="3">Reverse transcriptase domain-containing protein</fullName>
    </submittedName>
</protein>
<dbReference type="GO" id="GO:0015074">
    <property type="term" value="P:DNA integration"/>
    <property type="evidence" value="ECO:0007669"/>
    <property type="project" value="InterPro"/>
</dbReference>
<dbReference type="InterPro" id="IPR012337">
    <property type="entry name" value="RNaseH-like_sf"/>
</dbReference>
<feature type="region of interest" description="Disordered" evidence="1">
    <location>
        <begin position="466"/>
        <end position="509"/>
    </location>
</feature>
<keyword evidence="3" id="KW-0808">Transferase</keyword>
<dbReference type="GO" id="GO:0003676">
    <property type="term" value="F:nucleic acid binding"/>
    <property type="evidence" value="ECO:0007669"/>
    <property type="project" value="InterPro"/>
</dbReference>
<dbReference type="AlphaFoldDB" id="A0A699HKM0"/>
<dbReference type="PROSITE" id="PS50994">
    <property type="entry name" value="INTEGRASE"/>
    <property type="match status" value="1"/>
</dbReference>
<dbReference type="PROSITE" id="PS50330">
    <property type="entry name" value="UIM"/>
    <property type="match status" value="1"/>
</dbReference>
<dbReference type="EMBL" id="BKCJ010164361">
    <property type="protein sequence ID" value="GEY26390.1"/>
    <property type="molecule type" value="Genomic_DNA"/>
</dbReference>
<evidence type="ECO:0000259" key="2">
    <source>
        <dbReference type="PROSITE" id="PS50994"/>
    </source>
</evidence>
<dbReference type="Gene3D" id="3.30.420.10">
    <property type="entry name" value="Ribonuclease H-like superfamily/Ribonuclease H"/>
    <property type="match status" value="1"/>
</dbReference>
<dbReference type="Pfam" id="PF17921">
    <property type="entry name" value="Integrase_H2C2"/>
    <property type="match status" value="1"/>
</dbReference>
<accession>A0A699HKM0</accession>
<dbReference type="Pfam" id="PF00665">
    <property type="entry name" value="rve"/>
    <property type="match status" value="1"/>
</dbReference>
<name>A0A699HKM0_TANCI</name>